<keyword evidence="1" id="KW-1133">Transmembrane helix</keyword>
<keyword evidence="1" id="KW-0812">Transmembrane</keyword>
<proteinExistence type="predicted"/>
<keyword evidence="1" id="KW-0472">Membrane</keyword>
<dbReference type="EMBL" id="HACA01014487">
    <property type="protein sequence ID" value="CDW31848.1"/>
    <property type="molecule type" value="Transcribed_RNA"/>
</dbReference>
<evidence type="ECO:0008006" key="3">
    <source>
        <dbReference type="Google" id="ProtNLM"/>
    </source>
</evidence>
<evidence type="ECO:0000256" key="1">
    <source>
        <dbReference type="SAM" id="Phobius"/>
    </source>
</evidence>
<feature type="transmembrane region" description="Helical" evidence="1">
    <location>
        <begin position="42"/>
        <end position="63"/>
    </location>
</feature>
<protein>
    <recommendedName>
        <fullName evidence="3">Ig-like domain-containing protein</fullName>
    </recommendedName>
</protein>
<organism evidence="2">
    <name type="scientific">Lepeophtheirus salmonis</name>
    <name type="common">Salmon louse</name>
    <name type="synonym">Caligus salmonis</name>
    <dbReference type="NCBI Taxonomy" id="72036"/>
    <lineage>
        <taxon>Eukaryota</taxon>
        <taxon>Metazoa</taxon>
        <taxon>Ecdysozoa</taxon>
        <taxon>Arthropoda</taxon>
        <taxon>Crustacea</taxon>
        <taxon>Multicrustacea</taxon>
        <taxon>Hexanauplia</taxon>
        <taxon>Copepoda</taxon>
        <taxon>Siphonostomatoida</taxon>
        <taxon>Caligidae</taxon>
        <taxon>Lepeophtheirus</taxon>
    </lineage>
</organism>
<reference evidence="2" key="1">
    <citation type="submission" date="2014-05" db="EMBL/GenBank/DDBJ databases">
        <authorList>
            <person name="Chronopoulou M."/>
        </authorList>
    </citation>
    <scope>NUCLEOTIDE SEQUENCE</scope>
    <source>
        <tissue evidence="2">Whole organism</tissue>
    </source>
</reference>
<dbReference type="AlphaFoldDB" id="A0A0K2U0V5"/>
<feature type="non-terminal residue" evidence="2">
    <location>
        <position position="1"/>
    </location>
</feature>
<evidence type="ECO:0000313" key="2">
    <source>
        <dbReference type="EMBL" id="CDW31848.1"/>
    </source>
</evidence>
<sequence length="103" mass="11869">QMDVRLTQKPPGERVILNAAVLGNPPPTVKWKRAVLKIRRGNMELCTIYTHIFEFNFTFLLLGNGRHRISSKVVQMVLFLLLLKLLALKKRMMIYNISCDLSS</sequence>
<feature type="transmembrane region" description="Helical" evidence="1">
    <location>
        <begin position="69"/>
        <end position="88"/>
    </location>
</feature>
<name>A0A0K2U0V5_LEPSM</name>
<accession>A0A0K2U0V5</accession>